<comment type="caution">
    <text evidence="8">The sequence shown here is derived from an EMBL/GenBank/DDBJ whole genome shotgun (WGS) entry which is preliminary data.</text>
</comment>
<dbReference type="InterPro" id="IPR036271">
    <property type="entry name" value="Tet_transcr_reg_TetR-rel_C_sf"/>
</dbReference>
<keyword evidence="3 5" id="KW-0238">DNA-binding</keyword>
<keyword evidence="1" id="KW-0678">Repressor</keyword>
<evidence type="ECO:0000256" key="3">
    <source>
        <dbReference type="ARBA" id="ARBA00023125"/>
    </source>
</evidence>
<dbReference type="GO" id="GO:0003700">
    <property type="term" value="F:DNA-binding transcription factor activity"/>
    <property type="evidence" value="ECO:0007669"/>
    <property type="project" value="TreeGrafter"/>
</dbReference>
<dbReference type="Proteomes" id="UP000606194">
    <property type="component" value="Unassembled WGS sequence"/>
</dbReference>
<dbReference type="Pfam" id="PF00440">
    <property type="entry name" value="TetR_N"/>
    <property type="match status" value="1"/>
</dbReference>
<dbReference type="EMBL" id="BMTL01000045">
    <property type="protein sequence ID" value="GGS24832.1"/>
    <property type="molecule type" value="Genomic_DNA"/>
</dbReference>
<dbReference type="SUPFAM" id="SSF48498">
    <property type="entry name" value="Tetracyclin repressor-like, C-terminal domain"/>
    <property type="match status" value="1"/>
</dbReference>
<dbReference type="InterPro" id="IPR004111">
    <property type="entry name" value="Repressor_TetR_C"/>
</dbReference>
<dbReference type="InterPro" id="IPR050109">
    <property type="entry name" value="HTH-type_TetR-like_transc_reg"/>
</dbReference>
<dbReference type="InterPro" id="IPR009057">
    <property type="entry name" value="Homeodomain-like_sf"/>
</dbReference>
<dbReference type="InterPro" id="IPR003012">
    <property type="entry name" value="Tet_transcr_reg_TetR"/>
</dbReference>
<organism evidence="8 9">
    <name type="scientific">Streptomyces humidus</name>
    <dbReference type="NCBI Taxonomy" id="52259"/>
    <lineage>
        <taxon>Bacteria</taxon>
        <taxon>Bacillati</taxon>
        <taxon>Actinomycetota</taxon>
        <taxon>Actinomycetes</taxon>
        <taxon>Kitasatosporales</taxon>
        <taxon>Streptomycetaceae</taxon>
        <taxon>Streptomyces</taxon>
    </lineage>
</organism>
<dbReference type="Gene3D" id="1.10.357.10">
    <property type="entry name" value="Tetracycline Repressor, domain 2"/>
    <property type="match status" value="1"/>
</dbReference>
<keyword evidence="2" id="KW-0805">Transcription regulation</keyword>
<dbReference type="GO" id="GO:0045892">
    <property type="term" value="P:negative regulation of DNA-templated transcription"/>
    <property type="evidence" value="ECO:0007669"/>
    <property type="project" value="InterPro"/>
</dbReference>
<evidence type="ECO:0000256" key="5">
    <source>
        <dbReference type="PROSITE-ProRule" id="PRU00335"/>
    </source>
</evidence>
<reference evidence="8" key="1">
    <citation type="journal article" date="2014" name="Int. J. Syst. Evol. Microbiol.">
        <title>Complete genome sequence of Corynebacterium casei LMG S-19264T (=DSM 44701T), isolated from a smear-ripened cheese.</title>
        <authorList>
            <consortium name="US DOE Joint Genome Institute (JGI-PGF)"/>
            <person name="Walter F."/>
            <person name="Albersmeier A."/>
            <person name="Kalinowski J."/>
            <person name="Ruckert C."/>
        </authorList>
    </citation>
    <scope>NUCLEOTIDE SEQUENCE</scope>
    <source>
        <strain evidence="8">JCM 4386</strain>
    </source>
</reference>
<evidence type="ECO:0000256" key="1">
    <source>
        <dbReference type="ARBA" id="ARBA00022491"/>
    </source>
</evidence>
<feature type="domain" description="HTH tetR-type" evidence="7">
    <location>
        <begin position="17"/>
        <end position="77"/>
    </location>
</feature>
<dbReference type="InterPro" id="IPR001647">
    <property type="entry name" value="HTH_TetR"/>
</dbReference>
<dbReference type="InterPro" id="IPR023772">
    <property type="entry name" value="DNA-bd_HTH_TetR-type_CS"/>
</dbReference>
<feature type="region of interest" description="Disordered" evidence="6">
    <location>
        <begin position="233"/>
        <end position="263"/>
    </location>
</feature>
<evidence type="ECO:0000259" key="7">
    <source>
        <dbReference type="PROSITE" id="PS50977"/>
    </source>
</evidence>
<sequence>MTKADSTGTRKRRQRNSINAEEIVGGAFEVARRTSLDQLSMPILAEHLGVGVTSIYWYFRKKEELLNAMTDIAVDKYLRLTPEIRAYDTWQNTLSSHFRAQREIHHEDEVLSDLLFIRTSTYSREAARRTMELVESVVAKLVADGFTPDNAMMVYSAIGVYTRGSIIHERILRLADAPTIDAARQRHMTDWSHLPVLDGLIDRHPISGTSDEDFEFGIARLICGFEVLLREQSQRPRKTSRGSTAARGAMTVRKAPARKKAGS</sequence>
<gene>
    <name evidence="8" type="ORF">GCM10010269_74410</name>
</gene>
<dbReference type="GO" id="GO:0046677">
    <property type="term" value="P:response to antibiotic"/>
    <property type="evidence" value="ECO:0007669"/>
    <property type="project" value="InterPro"/>
</dbReference>
<keyword evidence="4" id="KW-0804">Transcription</keyword>
<evidence type="ECO:0000313" key="9">
    <source>
        <dbReference type="Proteomes" id="UP000606194"/>
    </source>
</evidence>
<dbReference type="SUPFAM" id="SSF46689">
    <property type="entry name" value="Homeodomain-like"/>
    <property type="match status" value="1"/>
</dbReference>
<accession>A0A918G9J6</accession>
<keyword evidence="9" id="KW-1185">Reference proteome</keyword>
<name>A0A918G9J6_9ACTN</name>
<dbReference type="PRINTS" id="PR00400">
    <property type="entry name" value="TETREPRESSOR"/>
</dbReference>
<dbReference type="Gene3D" id="1.10.10.60">
    <property type="entry name" value="Homeodomain-like"/>
    <property type="match status" value="1"/>
</dbReference>
<dbReference type="PANTHER" id="PTHR30055">
    <property type="entry name" value="HTH-TYPE TRANSCRIPTIONAL REGULATOR RUTR"/>
    <property type="match status" value="1"/>
</dbReference>
<dbReference type="PROSITE" id="PS50977">
    <property type="entry name" value="HTH_TETR_2"/>
    <property type="match status" value="1"/>
</dbReference>
<evidence type="ECO:0000256" key="6">
    <source>
        <dbReference type="SAM" id="MobiDB-lite"/>
    </source>
</evidence>
<dbReference type="PANTHER" id="PTHR30055:SF207">
    <property type="entry name" value="HTH-TYPE TRANSCRIPTIONAL REPRESSOR FATR"/>
    <property type="match status" value="1"/>
</dbReference>
<protein>
    <submittedName>
        <fullName evidence="8">HTH-type transcriptional regulator</fullName>
    </submittedName>
</protein>
<dbReference type="AlphaFoldDB" id="A0A918G9J6"/>
<dbReference type="PROSITE" id="PS01081">
    <property type="entry name" value="HTH_TETR_1"/>
    <property type="match status" value="1"/>
</dbReference>
<evidence type="ECO:0000256" key="4">
    <source>
        <dbReference type="ARBA" id="ARBA00023163"/>
    </source>
</evidence>
<proteinExistence type="predicted"/>
<dbReference type="GO" id="GO:0000976">
    <property type="term" value="F:transcription cis-regulatory region binding"/>
    <property type="evidence" value="ECO:0007669"/>
    <property type="project" value="TreeGrafter"/>
</dbReference>
<evidence type="ECO:0000313" key="8">
    <source>
        <dbReference type="EMBL" id="GGS24832.1"/>
    </source>
</evidence>
<dbReference type="Pfam" id="PF02909">
    <property type="entry name" value="TetR_C_1"/>
    <property type="match status" value="1"/>
</dbReference>
<feature type="DNA-binding region" description="H-T-H motif" evidence="5">
    <location>
        <begin position="40"/>
        <end position="59"/>
    </location>
</feature>
<evidence type="ECO:0000256" key="2">
    <source>
        <dbReference type="ARBA" id="ARBA00023015"/>
    </source>
</evidence>
<reference evidence="8" key="2">
    <citation type="submission" date="2020-09" db="EMBL/GenBank/DDBJ databases">
        <authorList>
            <person name="Sun Q."/>
            <person name="Ohkuma M."/>
        </authorList>
    </citation>
    <scope>NUCLEOTIDE SEQUENCE</scope>
    <source>
        <strain evidence="8">JCM 4386</strain>
    </source>
</reference>